<reference evidence="1" key="1">
    <citation type="submission" date="2014-11" db="EMBL/GenBank/DDBJ databases">
        <authorList>
            <person name="Amaro Gonzalez C."/>
        </authorList>
    </citation>
    <scope>NUCLEOTIDE SEQUENCE</scope>
</reference>
<organism evidence="1">
    <name type="scientific">Anguilla anguilla</name>
    <name type="common">European freshwater eel</name>
    <name type="synonym">Muraena anguilla</name>
    <dbReference type="NCBI Taxonomy" id="7936"/>
    <lineage>
        <taxon>Eukaryota</taxon>
        <taxon>Metazoa</taxon>
        <taxon>Chordata</taxon>
        <taxon>Craniata</taxon>
        <taxon>Vertebrata</taxon>
        <taxon>Euteleostomi</taxon>
        <taxon>Actinopterygii</taxon>
        <taxon>Neopterygii</taxon>
        <taxon>Teleostei</taxon>
        <taxon>Anguilliformes</taxon>
        <taxon>Anguillidae</taxon>
        <taxon>Anguilla</taxon>
    </lineage>
</organism>
<protein>
    <submittedName>
        <fullName evidence="1">Uncharacterized protein</fullName>
    </submittedName>
</protein>
<evidence type="ECO:0000313" key="1">
    <source>
        <dbReference type="EMBL" id="JAH62087.1"/>
    </source>
</evidence>
<accession>A0A0E9U8M0</accession>
<dbReference type="EMBL" id="GBXM01046490">
    <property type="protein sequence ID" value="JAH62087.1"/>
    <property type="molecule type" value="Transcribed_RNA"/>
</dbReference>
<dbReference type="AlphaFoldDB" id="A0A0E9U8M0"/>
<name>A0A0E9U8M0_ANGAN</name>
<proteinExistence type="predicted"/>
<reference evidence="1" key="2">
    <citation type="journal article" date="2015" name="Fish Shellfish Immunol.">
        <title>Early steps in the European eel (Anguilla anguilla)-Vibrio vulnificus interaction in the gills: Role of the RtxA13 toxin.</title>
        <authorList>
            <person name="Callol A."/>
            <person name="Pajuelo D."/>
            <person name="Ebbesson L."/>
            <person name="Teles M."/>
            <person name="MacKenzie S."/>
            <person name="Amaro C."/>
        </authorList>
    </citation>
    <scope>NUCLEOTIDE SEQUENCE</scope>
</reference>
<sequence>MPSLIQDINTAASSFNTAVSSGTGLWNTPPNHLKIRSSTILKKVLRKSLLGQTYI</sequence>